<feature type="non-terminal residue" evidence="1">
    <location>
        <position position="1"/>
    </location>
</feature>
<dbReference type="AlphaFoldDB" id="K0SQA8"/>
<dbReference type="EMBL" id="AGNL01011251">
    <property type="protein sequence ID" value="EJK68498.1"/>
    <property type="molecule type" value="Genomic_DNA"/>
</dbReference>
<proteinExistence type="predicted"/>
<sequence>TGADLDAAREDTEVRLGSVRRRAIRRALHRHASFASAEGSVSIMSQLVDVNRPGAVASWLEDEDMPSPLRVTVSPFGPNLTPPRASK</sequence>
<evidence type="ECO:0000313" key="1">
    <source>
        <dbReference type="EMBL" id="EJK68498.1"/>
    </source>
</evidence>
<evidence type="ECO:0000313" key="2">
    <source>
        <dbReference type="Proteomes" id="UP000266841"/>
    </source>
</evidence>
<comment type="caution">
    <text evidence="1">The sequence shown here is derived from an EMBL/GenBank/DDBJ whole genome shotgun (WGS) entry which is preliminary data.</text>
</comment>
<gene>
    <name evidence="1" type="ORF">THAOC_10312</name>
</gene>
<organism evidence="1 2">
    <name type="scientific">Thalassiosira oceanica</name>
    <name type="common">Marine diatom</name>
    <dbReference type="NCBI Taxonomy" id="159749"/>
    <lineage>
        <taxon>Eukaryota</taxon>
        <taxon>Sar</taxon>
        <taxon>Stramenopiles</taxon>
        <taxon>Ochrophyta</taxon>
        <taxon>Bacillariophyta</taxon>
        <taxon>Coscinodiscophyceae</taxon>
        <taxon>Thalassiosirophycidae</taxon>
        <taxon>Thalassiosirales</taxon>
        <taxon>Thalassiosiraceae</taxon>
        <taxon>Thalassiosira</taxon>
    </lineage>
</organism>
<name>K0SQA8_THAOC</name>
<reference evidence="1 2" key="1">
    <citation type="journal article" date="2012" name="Genome Biol.">
        <title>Genome and low-iron response of an oceanic diatom adapted to chronic iron limitation.</title>
        <authorList>
            <person name="Lommer M."/>
            <person name="Specht M."/>
            <person name="Roy A.S."/>
            <person name="Kraemer L."/>
            <person name="Andreson R."/>
            <person name="Gutowska M.A."/>
            <person name="Wolf J."/>
            <person name="Bergner S.V."/>
            <person name="Schilhabel M.B."/>
            <person name="Klostermeier U.C."/>
            <person name="Beiko R.G."/>
            <person name="Rosenstiel P."/>
            <person name="Hippler M."/>
            <person name="Laroche J."/>
        </authorList>
    </citation>
    <scope>NUCLEOTIDE SEQUENCE [LARGE SCALE GENOMIC DNA]</scope>
    <source>
        <strain evidence="1 2">CCMP1005</strain>
    </source>
</reference>
<accession>K0SQA8</accession>
<keyword evidence="2" id="KW-1185">Reference proteome</keyword>
<dbReference type="Proteomes" id="UP000266841">
    <property type="component" value="Unassembled WGS sequence"/>
</dbReference>
<protein>
    <submittedName>
        <fullName evidence="1">Uncharacterized protein</fullName>
    </submittedName>
</protein>